<evidence type="ECO:0000313" key="3">
    <source>
        <dbReference type="Proteomes" id="UP000501063"/>
    </source>
</evidence>
<protein>
    <recommendedName>
        <fullName evidence="4">Lysis protein</fullName>
    </recommendedName>
</protein>
<evidence type="ECO:0008006" key="4">
    <source>
        <dbReference type="Google" id="ProtNLM"/>
    </source>
</evidence>
<dbReference type="KEGG" id="pnt:G5B91_07740"/>
<dbReference type="AlphaFoldDB" id="A0A6G6ITL1"/>
<feature type="region of interest" description="Disordered" evidence="1">
    <location>
        <begin position="70"/>
        <end position="91"/>
    </location>
</feature>
<evidence type="ECO:0000256" key="1">
    <source>
        <dbReference type="SAM" id="MobiDB-lite"/>
    </source>
</evidence>
<evidence type="ECO:0000313" key="2">
    <source>
        <dbReference type="EMBL" id="QIE86160.1"/>
    </source>
</evidence>
<organism evidence="2 3">
    <name type="scientific">Pseudomonas nitroreducens</name>
    <dbReference type="NCBI Taxonomy" id="46680"/>
    <lineage>
        <taxon>Bacteria</taxon>
        <taxon>Pseudomonadati</taxon>
        <taxon>Pseudomonadota</taxon>
        <taxon>Gammaproteobacteria</taxon>
        <taxon>Pseudomonadales</taxon>
        <taxon>Pseudomonadaceae</taxon>
        <taxon>Pseudomonas</taxon>
    </lineage>
</organism>
<name>A0A6G6ITL1_PSENT</name>
<sequence>MNLNLSRLVAPVAVLVLFGVAFYCLGLRLQAMQDTARAQGYATAQAEGKAALELQQRKYAEAEARRAQQAAADAKASAKREAEQAARADRLTADLAEQKRQYRNTTDRLSGEIARVNDLYRDALDAPPKPVPACVLTRGWVRIYDEATGARVPAAVDPAGAAAPATAGDPAEQLPSGVDQRAVLAHHVRYAEQCQGTAAQLDALINVLEGH</sequence>
<dbReference type="EMBL" id="CP049140">
    <property type="protein sequence ID" value="QIE86160.1"/>
    <property type="molecule type" value="Genomic_DNA"/>
</dbReference>
<feature type="compositionally biased region" description="Basic and acidic residues" evidence="1">
    <location>
        <begin position="76"/>
        <end position="91"/>
    </location>
</feature>
<dbReference type="RefSeq" id="WP_024767758.1">
    <property type="nucleotide sequence ID" value="NZ_CP049140.1"/>
</dbReference>
<proteinExistence type="predicted"/>
<accession>A0A6G6ITL1</accession>
<gene>
    <name evidence="2" type="ORF">G5B91_07740</name>
</gene>
<reference evidence="2 3" key="1">
    <citation type="submission" date="2020-02" db="EMBL/GenBank/DDBJ databases">
        <title>Integrative conjugative elements (ICEs) and plasmids drive adaptation of Pseudomonas nitroreducens strain HBP1 to wastewater environment.</title>
        <authorList>
            <person name="Sentchilo V."/>
            <person name="Carraro N."/>
            <person name="Bertelli C."/>
            <person name="van der Meer J.R."/>
        </authorList>
    </citation>
    <scope>NUCLEOTIDE SEQUENCE [LARGE SCALE GENOMIC DNA]</scope>
    <source>
        <strain evidence="2 3">HBP1</strain>
    </source>
</reference>
<dbReference type="Proteomes" id="UP000501063">
    <property type="component" value="Chromosome"/>
</dbReference>